<comment type="caution">
    <text evidence="1">The sequence shown here is derived from an EMBL/GenBank/DDBJ whole genome shotgun (WGS) entry which is preliminary data.</text>
</comment>
<protein>
    <submittedName>
        <fullName evidence="1">Uncharacterized protein</fullName>
    </submittedName>
</protein>
<evidence type="ECO:0000313" key="1">
    <source>
        <dbReference type="EMBL" id="KAL1250349.1"/>
    </source>
</evidence>
<proteinExistence type="predicted"/>
<gene>
    <name evidence="1" type="ORF">QQF64_021354</name>
</gene>
<name>A0ABR3LF64_9TELE</name>
<dbReference type="EMBL" id="JAYMGO010000023">
    <property type="protein sequence ID" value="KAL1250349.1"/>
    <property type="molecule type" value="Genomic_DNA"/>
</dbReference>
<accession>A0ABR3LF64</accession>
<dbReference type="Proteomes" id="UP001558613">
    <property type="component" value="Unassembled WGS sequence"/>
</dbReference>
<sequence length="80" mass="9258">MTGVLSHGRMEFLQYLRRVQMKCFIISAVSERGGNLCRWTPGQRAFGKRDRRAAWEMHYGGIDHSDMTISCDFHRKGHTA</sequence>
<reference evidence="1 2" key="1">
    <citation type="submission" date="2023-09" db="EMBL/GenBank/DDBJ databases">
        <authorList>
            <person name="Wang M."/>
        </authorList>
    </citation>
    <scope>NUCLEOTIDE SEQUENCE [LARGE SCALE GENOMIC DNA]</scope>
    <source>
        <strain evidence="1">GT-2023</strain>
        <tissue evidence="1">Liver</tissue>
    </source>
</reference>
<organism evidence="1 2">
    <name type="scientific">Cirrhinus molitorella</name>
    <name type="common">mud carp</name>
    <dbReference type="NCBI Taxonomy" id="172907"/>
    <lineage>
        <taxon>Eukaryota</taxon>
        <taxon>Metazoa</taxon>
        <taxon>Chordata</taxon>
        <taxon>Craniata</taxon>
        <taxon>Vertebrata</taxon>
        <taxon>Euteleostomi</taxon>
        <taxon>Actinopterygii</taxon>
        <taxon>Neopterygii</taxon>
        <taxon>Teleostei</taxon>
        <taxon>Ostariophysi</taxon>
        <taxon>Cypriniformes</taxon>
        <taxon>Cyprinidae</taxon>
        <taxon>Labeoninae</taxon>
        <taxon>Labeonini</taxon>
        <taxon>Cirrhinus</taxon>
    </lineage>
</organism>
<evidence type="ECO:0000313" key="2">
    <source>
        <dbReference type="Proteomes" id="UP001558613"/>
    </source>
</evidence>
<keyword evidence="2" id="KW-1185">Reference proteome</keyword>